<evidence type="ECO:0000313" key="12">
    <source>
        <dbReference type="EMBL" id="AZR72040.1"/>
    </source>
</evidence>
<dbReference type="GO" id="GO:0000049">
    <property type="term" value="F:tRNA binding"/>
    <property type="evidence" value="ECO:0007669"/>
    <property type="project" value="TreeGrafter"/>
</dbReference>
<dbReference type="GO" id="GO:0008033">
    <property type="term" value="P:tRNA processing"/>
    <property type="evidence" value="ECO:0007669"/>
    <property type="project" value="UniProtKB-KW"/>
</dbReference>
<reference evidence="12 13" key="1">
    <citation type="submission" date="2016-07" db="EMBL/GenBank/DDBJ databases">
        <title>Genome and transcriptome analysis of iron-reducing fermentative bacteria Anoxybacter fermentans.</title>
        <authorList>
            <person name="Zeng X."/>
            <person name="Shao Z."/>
        </authorList>
    </citation>
    <scope>NUCLEOTIDE SEQUENCE [LARGE SCALE GENOMIC DNA]</scope>
    <source>
        <strain evidence="12 13">DY22613</strain>
    </source>
</reference>
<dbReference type="Pfam" id="PF12627">
    <property type="entry name" value="PolyA_pol_RNAbd"/>
    <property type="match status" value="1"/>
</dbReference>
<dbReference type="InterPro" id="IPR032828">
    <property type="entry name" value="PolyA_RNA-bd"/>
</dbReference>
<protein>
    <recommendedName>
        <fullName evidence="14">Polynucleotide adenylyltransferase</fullName>
    </recommendedName>
</protein>
<dbReference type="Pfam" id="PF01743">
    <property type="entry name" value="PolyA_pol"/>
    <property type="match status" value="1"/>
</dbReference>
<dbReference type="Gene3D" id="1.10.3090.10">
    <property type="entry name" value="cca-adding enzyme, domain 2"/>
    <property type="match status" value="1"/>
</dbReference>
<name>A0A3Q9HQ10_9FIRM</name>
<evidence type="ECO:0008006" key="14">
    <source>
        <dbReference type="Google" id="ProtNLM"/>
    </source>
</evidence>
<accession>A0A3Q9HQ10</accession>
<comment type="cofactor">
    <cofactor evidence="1">
        <name>Mg(2+)</name>
        <dbReference type="ChEBI" id="CHEBI:18420"/>
    </cofactor>
</comment>
<dbReference type="AlphaFoldDB" id="A0A3Q9HQ10"/>
<dbReference type="EMBL" id="CP016379">
    <property type="protein sequence ID" value="AZR72040.1"/>
    <property type="molecule type" value="Genomic_DNA"/>
</dbReference>
<evidence type="ECO:0000256" key="7">
    <source>
        <dbReference type="ARBA" id="ARBA00022842"/>
    </source>
</evidence>
<dbReference type="PANTHER" id="PTHR46173:SF1">
    <property type="entry name" value="CCA TRNA NUCLEOTIDYLTRANSFERASE 1, MITOCHONDRIAL"/>
    <property type="match status" value="1"/>
</dbReference>
<dbReference type="NCBIfam" id="TIGR00277">
    <property type="entry name" value="HDIG"/>
    <property type="match status" value="1"/>
</dbReference>
<dbReference type="InterPro" id="IPR006675">
    <property type="entry name" value="HDIG_dom"/>
</dbReference>
<evidence type="ECO:0000256" key="3">
    <source>
        <dbReference type="ARBA" id="ARBA00022694"/>
    </source>
</evidence>
<dbReference type="Gene3D" id="3.30.460.10">
    <property type="entry name" value="Beta Polymerase, domain 2"/>
    <property type="match status" value="1"/>
</dbReference>
<dbReference type="GO" id="GO:0016779">
    <property type="term" value="F:nucleotidyltransferase activity"/>
    <property type="evidence" value="ECO:0007669"/>
    <property type="project" value="UniProtKB-KW"/>
</dbReference>
<keyword evidence="4" id="KW-0548">Nucleotidyltransferase</keyword>
<dbReference type="GO" id="GO:0000166">
    <property type="term" value="F:nucleotide binding"/>
    <property type="evidence" value="ECO:0007669"/>
    <property type="project" value="UniProtKB-KW"/>
</dbReference>
<keyword evidence="5" id="KW-0479">Metal-binding</keyword>
<dbReference type="InterPro" id="IPR050264">
    <property type="entry name" value="Bact_CCA-adding_enz_type3_sf"/>
</dbReference>
<feature type="domain" description="Poly A polymerase head" evidence="9">
    <location>
        <begin position="28"/>
        <end position="137"/>
    </location>
</feature>
<dbReference type="RefSeq" id="WP_127015368.1">
    <property type="nucleotide sequence ID" value="NZ_CP016379.1"/>
</dbReference>
<keyword evidence="6" id="KW-0547">Nucleotide-binding</keyword>
<dbReference type="SUPFAM" id="SSF81301">
    <property type="entry name" value="Nucleotidyltransferase"/>
    <property type="match status" value="1"/>
</dbReference>
<evidence type="ECO:0000256" key="8">
    <source>
        <dbReference type="RuleBase" id="RU003953"/>
    </source>
</evidence>
<dbReference type="Gene3D" id="1.10.246.80">
    <property type="match status" value="1"/>
</dbReference>
<evidence type="ECO:0000256" key="4">
    <source>
        <dbReference type="ARBA" id="ARBA00022695"/>
    </source>
</evidence>
<dbReference type="CDD" id="cd05398">
    <property type="entry name" value="NT_ClassII-CCAase"/>
    <property type="match status" value="1"/>
</dbReference>
<dbReference type="InterPro" id="IPR002646">
    <property type="entry name" value="PolA_pol_head_dom"/>
</dbReference>
<comment type="similarity">
    <text evidence="8">Belongs to the tRNA nucleotidyltransferase/poly(A) polymerase family.</text>
</comment>
<proteinExistence type="inferred from homology"/>
<keyword evidence="13" id="KW-1185">Reference proteome</keyword>
<sequence length="449" mass="51269">MVNVFTDKIPNYVKSICETLNKAGFLGYVVGGALRDIALGLTPKDFDVATDASPDQIESLFEHTIPTGRRFGTITVVLDKKFTVEVTTFRKNAKYADKLSEDLAHRDFTINAIAYDPIKNIIYDPFNGLQDIKSKTLKTVGSAVERIREDPLRMMRAIRFKVDKGFTIITDTLSQAIKENAHLVNNVSKERIADELCKIIMAKDPTQGIYDLLQLNLLKYILPELQACVGVQQRSDHKYDLFGHLAHALKYAEEDLIVRLTVLLHDIGKTVTYSADESGTIHFYNHAEESAKIAFNILERLKFSNYIKNSVAQLIRHHMRKVRGSDRKLRYLMSSLGTREQAIRFAKVRFANRMGRGGNFTEEYTEYQNLLSRMEIIWKKKYPLKVSDLKINGKDVLECLGIEPGPIVGIILDEILKRVLHHPELNHHEKLIDLIPEIYEKVLKKIGDK</sequence>
<keyword evidence="7" id="KW-0460">Magnesium</keyword>
<evidence type="ECO:0000256" key="1">
    <source>
        <dbReference type="ARBA" id="ARBA00001946"/>
    </source>
</evidence>
<feature type="domain" description="tRNA nucleotidyltransferase/poly(A) polymerase RNA and SrmB- binding" evidence="11">
    <location>
        <begin position="165"/>
        <end position="226"/>
    </location>
</feature>
<dbReference type="PANTHER" id="PTHR46173">
    <property type="entry name" value="CCA TRNA NUCLEOTIDYLTRANSFERASE 1, MITOCHONDRIAL"/>
    <property type="match status" value="1"/>
</dbReference>
<dbReference type="Proteomes" id="UP000267250">
    <property type="component" value="Chromosome"/>
</dbReference>
<evidence type="ECO:0000313" key="13">
    <source>
        <dbReference type="Proteomes" id="UP000267250"/>
    </source>
</evidence>
<dbReference type="Pfam" id="PF01966">
    <property type="entry name" value="HD"/>
    <property type="match status" value="1"/>
</dbReference>
<dbReference type="GO" id="GO:0046872">
    <property type="term" value="F:metal ion binding"/>
    <property type="evidence" value="ECO:0007669"/>
    <property type="project" value="UniProtKB-KW"/>
</dbReference>
<dbReference type="CDD" id="cd00077">
    <property type="entry name" value="HDc"/>
    <property type="match status" value="1"/>
</dbReference>
<feature type="domain" description="HD" evidence="10">
    <location>
        <begin position="248"/>
        <end position="331"/>
    </location>
</feature>
<keyword evidence="3" id="KW-0819">tRNA processing</keyword>
<evidence type="ECO:0000256" key="5">
    <source>
        <dbReference type="ARBA" id="ARBA00022723"/>
    </source>
</evidence>
<dbReference type="OrthoDB" id="9805698at2"/>
<evidence type="ECO:0000259" key="11">
    <source>
        <dbReference type="Pfam" id="PF12627"/>
    </source>
</evidence>
<evidence type="ECO:0000259" key="10">
    <source>
        <dbReference type="Pfam" id="PF01966"/>
    </source>
</evidence>
<dbReference type="SUPFAM" id="SSF81891">
    <property type="entry name" value="Poly A polymerase C-terminal region-like"/>
    <property type="match status" value="1"/>
</dbReference>
<keyword evidence="2 8" id="KW-0808">Transferase</keyword>
<keyword evidence="8" id="KW-0694">RNA-binding</keyword>
<dbReference type="InterPro" id="IPR043519">
    <property type="entry name" value="NT_sf"/>
</dbReference>
<evidence type="ECO:0000256" key="2">
    <source>
        <dbReference type="ARBA" id="ARBA00022679"/>
    </source>
</evidence>
<dbReference type="InterPro" id="IPR003607">
    <property type="entry name" value="HD/PDEase_dom"/>
</dbReference>
<organism evidence="12 13">
    <name type="scientific">Anoxybacter fermentans</name>
    <dbReference type="NCBI Taxonomy" id="1323375"/>
    <lineage>
        <taxon>Bacteria</taxon>
        <taxon>Bacillati</taxon>
        <taxon>Bacillota</taxon>
        <taxon>Clostridia</taxon>
        <taxon>Halanaerobiales</taxon>
        <taxon>Anoxybacter</taxon>
    </lineage>
</organism>
<gene>
    <name evidence="12" type="ORF">BBF96_00695</name>
</gene>
<dbReference type="InterPro" id="IPR006674">
    <property type="entry name" value="HD_domain"/>
</dbReference>
<dbReference type="KEGG" id="aft:BBF96_00695"/>
<evidence type="ECO:0000259" key="9">
    <source>
        <dbReference type="Pfam" id="PF01743"/>
    </source>
</evidence>
<evidence type="ECO:0000256" key="6">
    <source>
        <dbReference type="ARBA" id="ARBA00022741"/>
    </source>
</evidence>